<sequence length="78" mass="8913">MTITNMRQIDKRPEQVQTDWILVEKGVSKEVFVKKSHSVNNSFKNLPSYAHSNTSLDHSYVGSLEFPTKSILKMCVVD</sequence>
<dbReference type="AlphaFoldDB" id="A0AAV4QYB8"/>
<gene>
    <name evidence="1" type="ORF">CEXT_378901</name>
</gene>
<keyword evidence="2" id="KW-1185">Reference proteome</keyword>
<comment type="caution">
    <text evidence="1">The sequence shown here is derived from an EMBL/GenBank/DDBJ whole genome shotgun (WGS) entry which is preliminary data.</text>
</comment>
<dbReference type="Proteomes" id="UP001054945">
    <property type="component" value="Unassembled WGS sequence"/>
</dbReference>
<protein>
    <submittedName>
        <fullName evidence="1">Uncharacterized protein</fullName>
    </submittedName>
</protein>
<name>A0AAV4QYB8_CAEEX</name>
<reference evidence="1 2" key="1">
    <citation type="submission" date="2021-06" db="EMBL/GenBank/DDBJ databases">
        <title>Caerostris extrusa draft genome.</title>
        <authorList>
            <person name="Kono N."/>
            <person name="Arakawa K."/>
        </authorList>
    </citation>
    <scope>NUCLEOTIDE SEQUENCE [LARGE SCALE GENOMIC DNA]</scope>
</reference>
<evidence type="ECO:0000313" key="2">
    <source>
        <dbReference type="Proteomes" id="UP001054945"/>
    </source>
</evidence>
<evidence type="ECO:0000313" key="1">
    <source>
        <dbReference type="EMBL" id="GIY13076.1"/>
    </source>
</evidence>
<accession>A0AAV4QYB8</accession>
<organism evidence="1 2">
    <name type="scientific">Caerostris extrusa</name>
    <name type="common">Bark spider</name>
    <name type="synonym">Caerostris bankana</name>
    <dbReference type="NCBI Taxonomy" id="172846"/>
    <lineage>
        <taxon>Eukaryota</taxon>
        <taxon>Metazoa</taxon>
        <taxon>Ecdysozoa</taxon>
        <taxon>Arthropoda</taxon>
        <taxon>Chelicerata</taxon>
        <taxon>Arachnida</taxon>
        <taxon>Araneae</taxon>
        <taxon>Araneomorphae</taxon>
        <taxon>Entelegynae</taxon>
        <taxon>Araneoidea</taxon>
        <taxon>Araneidae</taxon>
        <taxon>Caerostris</taxon>
    </lineage>
</organism>
<dbReference type="EMBL" id="BPLR01006889">
    <property type="protein sequence ID" value="GIY13076.1"/>
    <property type="molecule type" value="Genomic_DNA"/>
</dbReference>
<proteinExistence type="predicted"/>